<evidence type="ECO:0000259" key="2">
    <source>
        <dbReference type="Pfam" id="PF12476"/>
    </source>
</evidence>
<evidence type="ECO:0000313" key="5">
    <source>
        <dbReference type="EMBL" id="QUT44007.1"/>
    </source>
</evidence>
<dbReference type="Pfam" id="PF13304">
    <property type="entry name" value="AAA_21"/>
    <property type="match status" value="1"/>
</dbReference>
<feature type="domain" description="DUF3696" evidence="2">
    <location>
        <begin position="282"/>
        <end position="328"/>
    </location>
</feature>
<dbReference type="InterPro" id="IPR051396">
    <property type="entry name" value="Bact_Antivir_Def_Nuclease"/>
</dbReference>
<dbReference type="Pfam" id="PF13175">
    <property type="entry name" value="AAA_15"/>
    <property type="match status" value="1"/>
</dbReference>
<sequence>MTMFNQLDIQGFKSFEYASLSLHPLTILTGLNSSGKSTVIQAIRMLAQGMKGKDNCLLDGYGDWNELKCNHSNETSLKVITDQNNEISISPDEISKDSNLNESLPDILYVSADRFGPQKSIPVTYNIELGSKGENIVKVIEHFAEREMPSCILHPKAEGVSFEYNLKAWLNIISPGVTFRTEIKKDTDMSFTWFDDHRAMNVGFGLSYTLAVIVALLVGALNKSVVLIENPEAHLHPKGQTEMAKLITQAIEAGAQVIIETHSDHLFDGFRLSVKEKPILSNSIIAYWFTLDENRLTTFEKIHIIEGGRVDNWPESMFDQFEINASQLL</sequence>
<dbReference type="InterPro" id="IPR022532">
    <property type="entry name" value="DUF3696"/>
</dbReference>
<protein>
    <submittedName>
        <fullName evidence="5">AAA ATPase domain protein</fullName>
    </submittedName>
</protein>
<feature type="transmembrane region" description="Helical" evidence="1">
    <location>
        <begin position="199"/>
        <end position="221"/>
    </location>
</feature>
<feature type="domain" description="ATPase AAA-type core" evidence="4">
    <location>
        <begin position="201"/>
        <end position="268"/>
    </location>
</feature>
<gene>
    <name evidence="5" type="ORF">INE88_00796</name>
</gene>
<dbReference type="PANTHER" id="PTHR43581">
    <property type="entry name" value="ATP/GTP PHOSPHATASE"/>
    <property type="match status" value="1"/>
</dbReference>
<dbReference type="InterPro" id="IPR027417">
    <property type="entry name" value="P-loop_NTPase"/>
</dbReference>
<dbReference type="Gene3D" id="3.40.50.300">
    <property type="entry name" value="P-loop containing nucleotide triphosphate hydrolases"/>
    <property type="match status" value="2"/>
</dbReference>
<dbReference type="InterPro" id="IPR003959">
    <property type="entry name" value="ATPase_AAA_core"/>
</dbReference>
<dbReference type="AlphaFoldDB" id="A0A975KD99"/>
<keyword evidence="1" id="KW-0472">Membrane</keyword>
<dbReference type="PIRSF" id="PIRSF034888">
    <property type="entry name" value="P-loop_UCP034888"/>
    <property type="match status" value="1"/>
</dbReference>
<evidence type="ECO:0000313" key="6">
    <source>
        <dbReference type="Proteomes" id="UP000679226"/>
    </source>
</evidence>
<name>A0A975KD99_9BACE</name>
<dbReference type="InterPro" id="IPR014592">
    <property type="entry name" value="P-loop_UCP034888"/>
</dbReference>
<keyword evidence="1" id="KW-1133">Transmembrane helix</keyword>
<dbReference type="Proteomes" id="UP000679226">
    <property type="component" value="Chromosome"/>
</dbReference>
<dbReference type="EMBL" id="CP072227">
    <property type="protein sequence ID" value="QUT44007.1"/>
    <property type="molecule type" value="Genomic_DNA"/>
</dbReference>
<keyword evidence="1" id="KW-0812">Transmembrane</keyword>
<evidence type="ECO:0000256" key="1">
    <source>
        <dbReference type="SAM" id="Phobius"/>
    </source>
</evidence>
<feature type="domain" description="Endonuclease GajA/Old nuclease/RecF-like AAA" evidence="3">
    <location>
        <begin position="3"/>
        <end position="93"/>
    </location>
</feature>
<organism evidence="5 6">
    <name type="scientific">Bacteroides eggerthii</name>
    <dbReference type="NCBI Taxonomy" id="28111"/>
    <lineage>
        <taxon>Bacteria</taxon>
        <taxon>Pseudomonadati</taxon>
        <taxon>Bacteroidota</taxon>
        <taxon>Bacteroidia</taxon>
        <taxon>Bacteroidales</taxon>
        <taxon>Bacteroidaceae</taxon>
        <taxon>Bacteroides</taxon>
    </lineage>
</organism>
<dbReference type="SUPFAM" id="SSF52540">
    <property type="entry name" value="P-loop containing nucleoside triphosphate hydrolases"/>
    <property type="match status" value="1"/>
</dbReference>
<evidence type="ECO:0000259" key="4">
    <source>
        <dbReference type="Pfam" id="PF13304"/>
    </source>
</evidence>
<proteinExistence type="predicted"/>
<reference evidence="5" key="1">
    <citation type="journal article" date="2021" name="PLoS Genet.">
        <title>Mobile Type VI secretion system loci of the gut Bacteroidales display extensive intra-ecosystem transfer, multi-species spread and geographical clustering.</title>
        <authorList>
            <person name="Garcia-Bayona L."/>
            <person name="Coyne M.J."/>
            <person name="Comstock L.E."/>
        </authorList>
    </citation>
    <scope>NUCLEOTIDE SEQUENCE</scope>
    <source>
        <strain evidence="5">CL11T00C20</strain>
    </source>
</reference>
<dbReference type="KEGG" id="beg:INE88_00796"/>
<dbReference type="Pfam" id="PF12476">
    <property type="entry name" value="DUF3696"/>
    <property type="match status" value="1"/>
</dbReference>
<dbReference type="InterPro" id="IPR041685">
    <property type="entry name" value="AAA_GajA/Old/RecF-like"/>
</dbReference>
<accession>A0A975KD99</accession>
<evidence type="ECO:0000259" key="3">
    <source>
        <dbReference type="Pfam" id="PF13175"/>
    </source>
</evidence>
<dbReference type="PANTHER" id="PTHR43581:SF2">
    <property type="entry name" value="EXCINUCLEASE ATPASE SUBUNIT"/>
    <property type="match status" value="1"/>
</dbReference>